<evidence type="ECO:0000313" key="13">
    <source>
        <dbReference type="Proteomes" id="UP000596827"/>
    </source>
</evidence>
<keyword evidence="6 12" id="KW-0418">Kinase</keyword>
<dbReference type="SUPFAM" id="SSF51206">
    <property type="entry name" value="cAMP-binding domain-like"/>
    <property type="match status" value="1"/>
</dbReference>
<dbReference type="GO" id="GO:0005524">
    <property type="term" value="F:ATP binding"/>
    <property type="evidence" value="ECO:0007669"/>
    <property type="project" value="UniProtKB-UniRule"/>
</dbReference>
<dbReference type="Gene3D" id="3.30.200.20">
    <property type="entry name" value="Phosphorylase Kinase, domain 1"/>
    <property type="match status" value="1"/>
</dbReference>
<evidence type="ECO:0000256" key="3">
    <source>
        <dbReference type="ARBA" id="ARBA00022535"/>
    </source>
</evidence>
<dbReference type="CDD" id="cd14014">
    <property type="entry name" value="STKc_PknB_like"/>
    <property type="match status" value="1"/>
</dbReference>
<dbReference type="PROSITE" id="PS00107">
    <property type="entry name" value="PROTEIN_KINASE_ATP"/>
    <property type="match status" value="1"/>
</dbReference>
<dbReference type="InterPro" id="IPR011009">
    <property type="entry name" value="Kinase-like_dom_sf"/>
</dbReference>
<dbReference type="PROSITE" id="PS50011">
    <property type="entry name" value="PROTEIN_KINASE_DOM"/>
    <property type="match status" value="1"/>
</dbReference>
<dbReference type="SMART" id="SM00100">
    <property type="entry name" value="cNMP"/>
    <property type="match status" value="1"/>
</dbReference>
<dbReference type="InterPro" id="IPR017441">
    <property type="entry name" value="Protein_kinase_ATP_BS"/>
</dbReference>
<reference evidence="12" key="1">
    <citation type="submission" date="2020-08" db="EMBL/GenBank/DDBJ databases">
        <title>Ramlibacter sp. GTP1 16S ribosomal RNA gene genome sequencing and assembly.</title>
        <authorList>
            <person name="Kang M."/>
        </authorList>
    </citation>
    <scope>NUCLEOTIDE SEQUENCE</scope>
    <source>
        <strain evidence="12">GTP1</strain>
    </source>
</reference>
<evidence type="ECO:0000256" key="6">
    <source>
        <dbReference type="ARBA" id="ARBA00022777"/>
    </source>
</evidence>
<dbReference type="CDD" id="cd00038">
    <property type="entry name" value="CAP_ED"/>
    <property type="match status" value="1"/>
</dbReference>
<dbReference type="Gene3D" id="2.60.120.10">
    <property type="entry name" value="Jelly Rolls"/>
    <property type="match status" value="1"/>
</dbReference>
<dbReference type="InterPro" id="IPR000719">
    <property type="entry name" value="Prot_kinase_dom"/>
</dbReference>
<dbReference type="InterPro" id="IPR000595">
    <property type="entry name" value="cNMP-bd_dom"/>
</dbReference>
<evidence type="ECO:0000256" key="1">
    <source>
        <dbReference type="ARBA" id="ARBA00012513"/>
    </source>
</evidence>
<dbReference type="PANTHER" id="PTHR43289">
    <property type="entry name" value="MITOGEN-ACTIVATED PROTEIN KINASE KINASE KINASE 20-RELATED"/>
    <property type="match status" value="1"/>
</dbReference>
<protein>
    <recommendedName>
        <fullName evidence="1">non-specific serine/threonine protein kinase</fullName>
        <ecNumber evidence="1">2.7.11.1</ecNumber>
    </recommendedName>
</protein>
<dbReference type="InterPro" id="IPR008271">
    <property type="entry name" value="Ser/Thr_kinase_AS"/>
</dbReference>
<keyword evidence="3" id="KW-0140">cGMP</keyword>
<evidence type="ECO:0000256" key="8">
    <source>
        <dbReference type="ARBA" id="ARBA00022992"/>
    </source>
</evidence>
<dbReference type="EC" id="2.7.11.1" evidence="1"/>
<keyword evidence="4" id="KW-0808">Transferase</keyword>
<keyword evidence="13" id="KW-1185">Reference proteome</keyword>
<sequence>MEASTLPTAIGKYQIEKELGRGASSVVYLARDPFNQRSVALKQVHAHLVKDEIAARRMRRSLHNEAVLAGTLKHPHIIRLYDADEEADPPYLVLEYVEGTSLASHTAPDKLLPVAQVLNIAFKVCSALEHAQKRGLVHRDIKPANIMLQPDGEVKLADFGTALSLQGDTTQLAGIVGSPSYMSPEQVKEETCTHHSDMFSLAVVMYELLTSKRPFEGDSDFATLFRISTEDPVPPTTLRPDLPEAIDAVILKALQKKPGNRYAQWSQMADALLAINCQMPARRAEDRESERFTQLRDLKFFSGFQDNTLWEALRLGTLRSYGAGTSLMVEGAKGESFYILLEGEASVSTKGREIAKVGPGVTLGEMAYLQPENPLRSATAKATSNVLALEIRNDALRSASDELQNRFDKAFIQLLMTRLVAGNERV</sequence>
<evidence type="ECO:0000313" key="12">
    <source>
        <dbReference type="EMBL" id="MBC5767205.1"/>
    </source>
</evidence>
<dbReference type="AlphaFoldDB" id="A0A923MAS3"/>
<keyword evidence="7 9" id="KW-0067">ATP-binding</keyword>
<keyword evidence="2" id="KW-0723">Serine/threonine-protein kinase</keyword>
<keyword evidence="5 9" id="KW-0547">Nucleotide-binding</keyword>
<dbReference type="FunFam" id="1.10.510.10:FF:000021">
    <property type="entry name" value="Serine/threonine protein kinase"/>
    <property type="match status" value="1"/>
</dbReference>
<dbReference type="PANTHER" id="PTHR43289:SF6">
    <property type="entry name" value="SERINE_THREONINE-PROTEIN KINASE NEKL-3"/>
    <property type="match status" value="1"/>
</dbReference>
<accession>A0A923MAS3</accession>
<evidence type="ECO:0000256" key="4">
    <source>
        <dbReference type="ARBA" id="ARBA00022679"/>
    </source>
</evidence>
<organism evidence="12 13">
    <name type="scientific">Ramlibacter albus</name>
    <dbReference type="NCBI Taxonomy" id="2079448"/>
    <lineage>
        <taxon>Bacteria</taxon>
        <taxon>Pseudomonadati</taxon>
        <taxon>Pseudomonadota</taxon>
        <taxon>Betaproteobacteria</taxon>
        <taxon>Burkholderiales</taxon>
        <taxon>Comamonadaceae</taxon>
        <taxon>Ramlibacter</taxon>
    </lineage>
</organism>
<dbReference type="InterPro" id="IPR014710">
    <property type="entry name" value="RmlC-like_jellyroll"/>
</dbReference>
<dbReference type="PROSITE" id="PS50042">
    <property type="entry name" value="CNMP_BINDING_3"/>
    <property type="match status" value="1"/>
</dbReference>
<dbReference type="RefSeq" id="WP_187083689.1">
    <property type="nucleotide sequence ID" value="NZ_JACORU010000009.1"/>
</dbReference>
<dbReference type="EMBL" id="JACORU010000009">
    <property type="protein sequence ID" value="MBC5767205.1"/>
    <property type="molecule type" value="Genomic_DNA"/>
</dbReference>
<dbReference type="Pfam" id="PF00027">
    <property type="entry name" value="cNMP_binding"/>
    <property type="match status" value="1"/>
</dbReference>
<evidence type="ECO:0000256" key="7">
    <source>
        <dbReference type="ARBA" id="ARBA00022840"/>
    </source>
</evidence>
<evidence type="ECO:0000259" key="11">
    <source>
        <dbReference type="PROSITE" id="PS50042"/>
    </source>
</evidence>
<dbReference type="Gene3D" id="1.10.510.10">
    <property type="entry name" value="Transferase(Phosphotransferase) domain 1"/>
    <property type="match status" value="1"/>
</dbReference>
<feature type="domain" description="Cyclic nucleotide-binding" evidence="11">
    <location>
        <begin position="300"/>
        <end position="397"/>
    </location>
</feature>
<evidence type="ECO:0000256" key="2">
    <source>
        <dbReference type="ARBA" id="ARBA00022527"/>
    </source>
</evidence>
<name>A0A923MAS3_9BURK</name>
<evidence type="ECO:0000256" key="5">
    <source>
        <dbReference type="ARBA" id="ARBA00022741"/>
    </source>
</evidence>
<dbReference type="Pfam" id="PF00069">
    <property type="entry name" value="Pkinase"/>
    <property type="match status" value="1"/>
</dbReference>
<dbReference type="SUPFAM" id="SSF56112">
    <property type="entry name" value="Protein kinase-like (PK-like)"/>
    <property type="match status" value="1"/>
</dbReference>
<proteinExistence type="predicted"/>
<feature type="domain" description="Protein kinase" evidence="10">
    <location>
        <begin position="13"/>
        <end position="273"/>
    </location>
</feature>
<feature type="binding site" evidence="9">
    <location>
        <position position="42"/>
    </location>
    <ligand>
        <name>ATP</name>
        <dbReference type="ChEBI" id="CHEBI:30616"/>
    </ligand>
</feature>
<keyword evidence="8" id="KW-0142">cGMP-binding</keyword>
<dbReference type="InterPro" id="IPR018490">
    <property type="entry name" value="cNMP-bd_dom_sf"/>
</dbReference>
<comment type="caution">
    <text evidence="12">The sequence shown here is derived from an EMBL/GenBank/DDBJ whole genome shotgun (WGS) entry which is preliminary data.</text>
</comment>
<dbReference type="SMART" id="SM00220">
    <property type="entry name" value="S_TKc"/>
    <property type="match status" value="1"/>
</dbReference>
<dbReference type="GO" id="GO:0030553">
    <property type="term" value="F:cGMP binding"/>
    <property type="evidence" value="ECO:0007669"/>
    <property type="project" value="UniProtKB-KW"/>
</dbReference>
<evidence type="ECO:0000259" key="10">
    <source>
        <dbReference type="PROSITE" id="PS50011"/>
    </source>
</evidence>
<dbReference type="PROSITE" id="PS00108">
    <property type="entry name" value="PROTEIN_KINASE_ST"/>
    <property type="match status" value="1"/>
</dbReference>
<gene>
    <name evidence="12" type="ORF">H8R02_22250</name>
</gene>
<evidence type="ECO:0000256" key="9">
    <source>
        <dbReference type="PROSITE-ProRule" id="PRU10141"/>
    </source>
</evidence>
<dbReference type="Proteomes" id="UP000596827">
    <property type="component" value="Unassembled WGS sequence"/>
</dbReference>
<dbReference type="GO" id="GO:0004674">
    <property type="term" value="F:protein serine/threonine kinase activity"/>
    <property type="evidence" value="ECO:0007669"/>
    <property type="project" value="UniProtKB-KW"/>
</dbReference>